<dbReference type="Pfam" id="PF00582">
    <property type="entry name" value="Usp"/>
    <property type="match status" value="1"/>
</dbReference>
<dbReference type="OrthoDB" id="992776at2759"/>
<name>A0A1E4TSP5_PACTA</name>
<feature type="region of interest" description="Disordered" evidence="1">
    <location>
        <begin position="115"/>
        <end position="134"/>
    </location>
</feature>
<dbReference type="STRING" id="669874.A0A1E4TSP5"/>
<dbReference type="InterPro" id="IPR014729">
    <property type="entry name" value="Rossmann-like_a/b/a_fold"/>
</dbReference>
<dbReference type="PANTHER" id="PTHR46100:SF4">
    <property type="entry name" value="USPA DOMAIN-CONTAINING PROTEIN"/>
    <property type="match status" value="1"/>
</dbReference>
<dbReference type="InterPro" id="IPR006016">
    <property type="entry name" value="UspA"/>
</dbReference>
<dbReference type="Gene3D" id="3.40.50.620">
    <property type="entry name" value="HUPs"/>
    <property type="match status" value="1"/>
</dbReference>
<evidence type="ECO:0000313" key="3">
    <source>
        <dbReference type="EMBL" id="ODV94756.1"/>
    </source>
</evidence>
<dbReference type="AlphaFoldDB" id="A0A1E4TSP5"/>
<sequence length="479" mass="53961">MASLEATLNEENQAILRTNRGRSISPKLRARSRGRSENPDIRSTSRSRPQDFKFSITAHDPSERLRSPSRLREDSDSDKERNDDEDEEDDDDLSFEASEEEQITDSEKEFEFDECDGTLPNFTKPVSSSGKLKSFNSVDSTITAPSSNSDRLAVDARKAIELEQFEAANRAINNARETKSEIPVESLRQFNDAAADLGIVKLSGQLYQEPEDRREKLKSYAIYKKKIISPDSNNEYTSSVEEKMDSELAQELNETIVKSPIDSNIRNQRSIRTLTRGNFFEIVKKNKDFQPKTFLLCMDFSPESIYALEWCIGTILVDGSVLYIVNVLEDTEIASPTINGNHPHYKAPTATSSAVFVPKSQDREGIRNESVEYITNATIAKLKMTKLQVHVVIESIHHPIPRHFILEVIDHLTPNLVIVGSKGRSSLKGVLLGSLSNYIVTKSSVPVMVVRSKLKRITKKKKVFSNNLNPVHLTQARVD</sequence>
<dbReference type="Proteomes" id="UP000094236">
    <property type="component" value="Unassembled WGS sequence"/>
</dbReference>
<dbReference type="PRINTS" id="PR01438">
    <property type="entry name" value="UNVRSLSTRESS"/>
</dbReference>
<feature type="compositionally biased region" description="Basic and acidic residues" evidence="1">
    <location>
        <begin position="60"/>
        <end position="82"/>
    </location>
</feature>
<evidence type="ECO:0000259" key="2">
    <source>
        <dbReference type="Pfam" id="PF00582"/>
    </source>
</evidence>
<keyword evidence="4" id="KW-1185">Reference proteome</keyword>
<proteinExistence type="predicted"/>
<dbReference type="InterPro" id="IPR006015">
    <property type="entry name" value="Universal_stress_UspA"/>
</dbReference>
<organism evidence="3 4">
    <name type="scientific">Pachysolen tannophilus NRRL Y-2460</name>
    <dbReference type="NCBI Taxonomy" id="669874"/>
    <lineage>
        <taxon>Eukaryota</taxon>
        <taxon>Fungi</taxon>
        <taxon>Dikarya</taxon>
        <taxon>Ascomycota</taxon>
        <taxon>Saccharomycotina</taxon>
        <taxon>Pichiomycetes</taxon>
        <taxon>Pachysolenaceae</taxon>
        <taxon>Pachysolen</taxon>
    </lineage>
</organism>
<feature type="compositionally biased region" description="Acidic residues" evidence="1">
    <location>
        <begin position="83"/>
        <end position="110"/>
    </location>
</feature>
<accession>A0A1E4TSP5</accession>
<dbReference type="PANTHER" id="PTHR46100">
    <property type="entry name" value="IMP2'P"/>
    <property type="match status" value="1"/>
</dbReference>
<gene>
    <name evidence="3" type="ORF">PACTADRAFT_34511</name>
</gene>
<dbReference type="EMBL" id="KV454015">
    <property type="protein sequence ID" value="ODV94756.1"/>
    <property type="molecule type" value="Genomic_DNA"/>
</dbReference>
<feature type="region of interest" description="Disordered" evidence="1">
    <location>
        <begin position="14"/>
        <end position="110"/>
    </location>
</feature>
<evidence type="ECO:0000256" key="1">
    <source>
        <dbReference type="SAM" id="MobiDB-lite"/>
    </source>
</evidence>
<evidence type="ECO:0000313" key="4">
    <source>
        <dbReference type="Proteomes" id="UP000094236"/>
    </source>
</evidence>
<feature type="compositionally biased region" description="Polar residues" evidence="1">
    <location>
        <begin position="120"/>
        <end position="134"/>
    </location>
</feature>
<reference evidence="4" key="1">
    <citation type="submission" date="2016-05" db="EMBL/GenBank/DDBJ databases">
        <title>Comparative genomics of biotechnologically important yeasts.</title>
        <authorList>
            <consortium name="DOE Joint Genome Institute"/>
            <person name="Riley R."/>
            <person name="Haridas S."/>
            <person name="Wolfe K.H."/>
            <person name="Lopes M.R."/>
            <person name="Hittinger C.T."/>
            <person name="Goker M."/>
            <person name="Salamov A."/>
            <person name="Wisecaver J."/>
            <person name="Long T.M."/>
            <person name="Aerts A.L."/>
            <person name="Barry K."/>
            <person name="Choi C."/>
            <person name="Clum A."/>
            <person name="Coughlan A.Y."/>
            <person name="Deshpande S."/>
            <person name="Douglass A.P."/>
            <person name="Hanson S.J."/>
            <person name="Klenk H.-P."/>
            <person name="Labutti K."/>
            <person name="Lapidus A."/>
            <person name="Lindquist E."/>
            <person name="Lipzen A."/>
            <person name="Meier-Kolthoff J.P."/>
            <person name="Ohm R.A."/>
            <person name="Otillar R.P."/>
            <person name="Pangilinan J."/>
            <person name="Peng Y."/>
            <person name="Rokas A."/>
            <person name="Rosa C.A."/>
            <person name="Scheuner C."/>
            <person name="Sibirny A.A."/>
            <person name="Slot J.C."/>
            <person name="Stielow J.B."/>
            <person name="Sun H."/>
            <person name="Kurtzman C.P."/>
            <person name="Blackwell M."/>
            <person name="Grigoriev I.V."/>
            <person name="Jeffries T.W."/>
        </authorList>
    </citation>
    <scope>NUCLEOTIDE SEQUENCE [LARGE SCALE GENOMIC DNA]</scope>
    <source>
        <strain evidence="4">NRRL Y-2460</strain>
    </source>
</reference>
<dbReference type="SUPFAM" id="SSF52402">
    <property type="entry name" value="Adenine nucleotide alpha hydrolases-like"/>
    <property type="match status" value="1"/>
</dbReference>
<feature type="domain" description="UspA" evidence="2">
    <location>
        <begin position="292"/>
        <end position="451"/>
    </location>
</feature>
<dbReference type="CDD" id="cd23659">
    <property type="entry name" value="USP_At3g01520-like"/>
    <property type="match status" value="1"/>
</dbReference>
<protein>
    <recommendedName>
        <fullName evidence="2">UspA domain-containing protein</fullName>
    </recommendedName>
</protein>